<feature type="chain" id="PRO_5011592127" evidence="2">
    <location>
        <begin position="35"/>
        <end position="306"/>
    </location>
</feature>
<evidence type="ECO:0000313" key="4">
    <source>
        <dbReference type="EMBL" id="SDK95911.1"/>
    </source>
</evidence>
<reference evidence="5" key="1">
    <citation type="submission" date="2016-10" db="EMBL/GenBank/DDBJ databases">
        <authorList>
            <person name="Varghese N."/>
            <person name="Submissions S."/>
        </authorList>
    </citation>
    <scope>NUCLEOTIDE SEQUENCE [LARGE SCALE GENOMIC DNA]</scope>
    <source>
        <strain evidence="5">DSM 16995</strain>
    </source>
</reference>
<dbReference type="InterPro" id="IPR011055">
    <property type="entry name" value="Dup_hybrid_motif"/>
</dbReference>
<dbReference type="Proteomes" id="UP000199053">
    <property type="component" value="Unassembled WGS sequence"/>
</dbReference>
<dbReference type="STRING" id="246191.SAMN05660337_1843"/>
<dbReference type="Gene3D" id="2.70.70.10">
    <property type="entry name" value="Glucose Permease (Domain IIA)"/>
    <property type="match status" value="1"/>
</dbReference>
<dbReference type="SUPFAM" id="SSF51261">
    <property type="entry name" value="Duplicated hybrid motif"/>
    <property type="match status" value="1"/>
</dbReference>
<name>A0A1G9G5M6_9BACT</name>
<evidence type="ECO:0000313" key="5">
    <source>
        <dbReference type="Proteomes" id="UP000199053"/>
    </source>
</evidence>
<evidence type="ECO:0000259" key="3">
    <source>
        <dbReference type="Pfam" id="PF01551"/>
    </source>
</evidence>
<evidence type="ECO:0000256" key="2">
    <source>
        <dbReference type="SAM" id="SignalP"/>
    </source>
</evidence>
<dbReference type="EMBL" id="FNGA01000002">
    <property type="protein sequence ID" value="SDK95911.1"/>
    <property type="molecule type" value="Genomic_DNA"/>
</dbReference>
<sequence>MRIGDIKLKNSMRYIKILTLVVALCLFIASSAFAAVSLAYPQKAGLGEPFMVRVTSNKNLDSVSVKWLGVTVQPEIRKWKGKSVALVMFGTDVLADKAGKKELFINVVEDGKERKFSRKIRIFNKKYKVQRLTLPEKMVTPPKEELERIRKDRVEVKAAKETQSEKRMWFVPFLRPTKGAQSSPYGARRILNGKPKNPHRGLDFRGAKGTAIYAMEDGKVLLVKNHYYAGNSIYLDHGNGVVTMYFHLSQFDVKEGDMVERGQTIGRIGSTGRVTGPHLHMSVSVQGRLVDPRFVLEKNTDKLLGL</sequence>
<dbReference type="PANTHER" id="PTHR21666">
    <property type="entry name" value="PEPTIDASE-RELATED"/>
    <property type="match status" value="1"/>
</dbReference>
<keyword evidence="2" id="KW-0732">Signal</keyword>
<dbReference type="CDD" id="cd12797">
    <property type="entry name" value="M23_peptidase"/>
    <property type="match status" value="1"/>
</dbReference>
<dbReference type="GO" id="GO:0004222">
    <property type="term" value="F:metalloendopeptidase activity"/>
    <property type="evidence" value="ECO:0007669"/>
    <property type="project" value="TreeGrafter"/>
</dbReference>
<feature type="signal peptide" evidence="2">
    <location>
        <begin position="1"/>
        <end position="34"/>
    </location>
</feature>
<feature type="region of interest" description="Disordered" evidence="1">
    <location>
        <begin position="180"/>
        <end position="201"/>
    </location>
</feature>
<dbReference type="InterPro" id="IPR016047">
    <property type="entry name" value="M23ase_b-sheet_dom"/>
</dbReference>
<dbReference type="InterPro" id="IPR050570">
    <property type="entry name" value="Cell_wall_metabolism_enzyme"/>
</dbReference>
<dbReference type="PANTHER" id="PTHR21666:SF270">
    <property type="entry name" value="MUREIN HYDROLASE ACTIVATOR ENVC"/>
    <property type="match status" value="1"/>
</dbReference>
<evidence type="ECO:0000256" key="1">
    <source>
        <dbReference type="SAM" id="MobiDB-lite"/>
    </source>
</evidence>
<accession>A0A1G9G5M6</accession>
<dbReference type="AlphaFoldDB" id="A0A1G9G5M6"/>
<keyword evidence="5" id="KW-1185">Reference proteome</keyword>
<organism evidence="4 5">
    <name type="scientific">Maridesulfovibrio ferrireducens</name>
    <dbReference type="NCBI Taxonomy" id="246191"/>
    <lineage>
        <taxon>Bacteria</taxon>
        <taxon>Pseudomonadati</taxon>
        <taxon>Thermodesulfobacteriota</taxon>
        <taxon>Desulfovibrionia</taxon>
        <taxon>Desulfovibrionales</taxon>
        <taxon>Desulfovibrionaceae</taxon>
        <taxon>Maridesulfovibrio</taxon>
    </lineage>
</organism>
<proteinExistence type="predicted"/>
<gene>
    <name evidence="4" type="ORF">SAMN05660337_1843</name>
</gene>
<protein>
    <submittedName>
        <fullName evidence="4">Peptidase family M23</fullName>
    </submittedName>
</protein>
<feature type="domain" description="M23ase beta-sheet core" evidence="3">
    <location>
        <begin position="198"/>
        <end position="292"/>
    </location>
</feature>
<dbReference type="Pfam" id="PF01551">
    <property type="entry name" value="Peptidase_M23"/>
    <property type="match status" value="1"/>
</dbReference>